<dbReference type="Pfam" id="PF13416">
    <property type="entry name" value="SBP_bac_8"/>
    <property type="match status" value="1"/>
</dbReference>
<feature type="compositionally biased region" description="Gly residues" evidence="2">
    <location>
        <begin position="47"/>
        <end position="68"/>
    </location>
</feature>
<dbReference type="GO" id="GO:0015888">
    <property type="term" value="P:thiamine transport"/>
    <property type="evidence" value="ECO:0007669"/>
    <property type="project" value="TreeGrafter"/>
</dbReference>
<evidence type="ECO:0000313" key="4">
    <source>
        <dbReference type="Proteomes" id="UP000199079"/>
    </source>
</evidence>
<dbReference type="Proteomes" id="UP000199079">
    <property type="component" value="Unassembled WGS sequence"/>
</dbReference>
<dbReference type="Gene3D" id="3.40.190.10">
    <property type="entry name" value="Periplasmic binding protein-like II"/>
    <property type="match status" value="2"/>
</dbReference>
<dbReference type="RefSeq" id="WP_092731434.1">
    <property type="nucleotide sequence ID" value="NZ_FNPC01000003.1"/>
</dbReference>
<evidence type="ECO:0000313" key="3">
    <source>
        <dbReference type="EMBL" id="SDY11994.1"/>
    </source>
</evidence>
<dbReference type="GO" id="GO:0030976">
    <property type="term" value="F:thiamine pyrophosphate binding"/>
    <property type="evidence" value="ECO:0007669"/>
    <property type="project" value="TreeGrafter"/>
</dbReference>
<dbReference type="PANTHER" id="PTHR30006">
    <property type="entry name" value="THIAMINE-BINDING PERIPLASMIC PROTEIN-RELATED"/>
    <property type="match status" value="1"/>
</dbReference>
<feature type="region of interest" description="Disordered" evidence="2">
    <location>
        <begin position="47"/>
        <end position="75"/>
    </location>
</feature>
<sequence>MTDTDRHRGSEGHATRRRFLRNSAVGVTVGATVSGCLGGGGNGNGSGNGDGNGNGGGNGNGDGNGETTGSGDPELADEITFYSTGGAWLRAMDETIITPFEEEYGVSVDLQPYGNANQVISQIRAGQVDLDAMLMVDPALYRGVNEDIFAPLRLENIPHYDAIETFHPEEVPYDPGDRVHHVPNTYGAYGLTYNTETFDSAPTSWSELYTEELSGQLTYSGFTAPVVGNAALEEGIDFNTLEGGGDAVDTVFDRVSQQNEYMYQWWDSAATAEELYTNESAVAGNCWVGRVQSLRDEEGVPVEYTLPEEGATGYVSVWAINDEIEDPRRYTAELLLDYVLQEEPSRRLAEEIHYGQANAFSDAPESYQEIPDVQYPDRIHIWDQDVFAPNQQEWAQRFQEITRQ</sequence>
<organism evidence="3 4">
    <name type="scientific">Halopenitus persicus</name>
    <dbReference type="NCBI Taxonomy" id="1048396"/>
    <lineage>
        <taxon>Archaea</taxon>
        <taxon>Methanobacteriati</taxon>
        <taxon>Methanobacteriota</taxon>
        <taxon>Stenosarchaea group</taxon>
        <taxon>Halobacteria</taxon>
        <taxon>Halobacteriales</taxon>
        <taxon>Haloferacaceae</taxon>
        <taxon>Halopenitus</taxon>
    </lineage>
</organism>
<evidence type="ECO:0000256" key="2">
    <source>
        <dbReference type="SAM" id="MobiDB-lite"/>
    </source>
</evidence>
<dbReference type="OrthoDB" id="30917at2157"/>
<dbReference type="AlphaFoldDB" id="A0A1H3HB38"/>
<keyword evidence="1" id="KW-0732">Signal</keyword>
<evidence type="ECO:0000256" key="1">
    <source>
        <dbReference type="ARBA" id="ARBA00022729"/>
    </source>
</evidence>
<dbReference type="InterPro" id="IPR006059">
    <property type="entry name" value="SBP"/>
</dbReference>
<dbReference type="SUPFAM" id="SSF53850">
    <property type="entry name" value="Periplasmic binding protein-like II"/>
    <property type="match status" value="1"/>
</dbReference>
<name>A0A1H3HB38_9EURY</name>
<gene>
    <name evidence="3" type="ORF">SAMN05216564_103175</name>
</gene>
<dbReference type="GO" id="GO:0030975">
    <property type="term" value="F:thiamine binding"/>
    <property type="evidence" value="ECO:0007669"/>
    <property type="project" value="TreeGrafter"/>
</dbReference>
<keyword evidence="4" id="KW-1185">Reference proteome</keyword>
<proteinExistence type="predicted"/>
<dbReference type="PANTHER" id="PTHR30006:SF2">
    <property type="entry name" value="ABC TRANSPORTER SUBSTRATE-BINDING PROTEIN"/>
    <property type="match status" value="1"/>
</dbReference>
<reference evidence="4" key="1">
    <citation type="submission" date="2016-10" db="EMBL/GenBank/DDBJ databases">
        <authorList>
            <person name="Varghese N."/>
            <person name="Submissions S."/>
        </authorList>
    </citation>
    <scope>NUCLEOTIDE SEQUENCE [LARGE SCALE GENOMIC DNA]</scope>
    <source>
        <strain evidence="4">DC30,IBRC 10041,KCTC 4046</strain>
    </source>
</reference>
<accession>A0A1H3HB38</accession>
<dbReference type="EMBL" id="FNPC01000003">
    <property type="protein sequence ID" value="SDY11994.1"/>
    <property type="molecule type" value="Genomic_DNA"/>
</dbReference>
<protein>
    <submittedName>
        <fullName evidence="3">Spermidine/putrescine-binding protein</fullName>
    </submittedName>
</protein>